<comment type="similarity">
    <text evidence="2">Belongs to the acyltransferase 3 family.</text>
</comment>
<feature type="transmembrane region" description="Helical" evidence="8">
    <location>
        <begin position="357"/>
        <end position="379"/>
    </location>
</feature>
<evidence type="ECO:0000256" key="1">
    <source>
        <dbReference type="ARBA" id="ARBA00004651"/>
    </source>
</evidence>
<keyword evidence="10" id="KW-0012">Acyltransferase</keyword>
<feature type="transmembrane region" description="Helical" evidence="8">
    <location>
        <begin position="107"/>
        <end position="127"/>
    </location>
</feature>
<proteinExistence type="inferred from homology"/>
<feature type="transmembrane region" description="Helical" evidence="8">
    <location>
        <begin position="177"/>
        <end position="199"/>
    </location>
</feature>
<evidence type="ECO:0000313" key="10">
    <source>
        <dbReference type="EMBL" id="QJE96973.1"/>
    </source>
</evidence>
<feature type="transmembrane region" description="Helical" evidence="8">
    <location>
        <begin position="67"/>
        <end position="87"/>
    </location>
</feature>
<evidence type="ECO:0000256" key="8">
    <source>
        <dbReference type="SAM" id="Phobius"/>
    </source>
</evidence>
<dbReference type="GO" id="GO:0009246">
    <property type="term" value="P:enterobacterial common antigen biosynthetic process"/>
    <property type="evidence" value="ECO:0007669"/>
    <property type="project" value="TreeGrafter"/>
</dbReference>
<dbReference type="GO" id="GO:0005886">
    <property type="term" value="C:plasma membrane"/>
    <property type="evidence" value="ECO:0007669"/>
    <property type="project" value="UniProtKB-SubCell"/>
</dbReference>
<feature type="transmembrane region" description="Helical" evidence="8">
    <location>
        <begin position="211"/>
        <end position="229"/>
    </location>
</feature>
<keyword evidence="5 8" id="KW-1133">Transmembrane helix</keyword>
<evidence type="ECO:0000313" key="11">
    <source>
        <dbReference type="Proteomes" id="UP000501812"/>
    </source>
</evidence>
<feature type="transmembrane region" description="Helical" evidence="8">
    <location>
        <begin position="325"/>
        <end position="342"/>
    </location>
</feature>
<evidence type="ECO:0000256" key="3">
    <source>
        <dbReference type="ARBA" id="ARBA00022475"/>
    </source>
</evidence>
<name>A0A858RLV4_9BACT</name>
<keyword evidence="4 8" id="KW-0812">Transmembrane</keyword>
<dbReference type="EMBL" id="CP051774">
    <property type="protein sequence ID" value="QJE96973.1"/>
    <property type="molecule type" value="Genomic_DNA"/>
</dbReference>
<dbReference type="PANTHER" id="PTHR40074">
    <property type="entry name" value="O-ACETYLTRANSFERASE WECH"/>
    <property type="match status" value="1"/>
</dbReference>
<dbReference type="InterPro" id="IPR002656">
    <property type="entry name" value="Acyl_transf_3_dom"/>
</dbReference>
<keyword evidence="10" id="KW-0808">Transferase</keyword>
<feature type="transmembrane region" description="Helical" evidence="8">
    <location>
        <begin position="148"/>
        <end position="171"/>
    </location>
</feature>
<accession>A0A858RLV4</accession>
<evidence type="ECO:0000256" key="6">
    <source>
        <dbReference type="ARBA" id="ARBA00023136"/>
    </source>
</evidence>
<organism evidence="10 11">
    <name type="scientific">Luteolibacter luteus</name>
    <dbReference type="NCBI Taxonomy" id="2728835"/>
    <lineage>
        <taxon>Bacteria</taxon>
        <taxon>Pseudomonadati</taxon>
        <taxon>Verrucomicrobiota</taxon>
        <taxon>Verrucomicrobiia</taxon>
        <taxon>Verrucomicrobiales</taxon>
        <taxon>Verrucomicrobiaceae</taxon>
        <taxon>Luteolibacter</taxon>
    </lineage>
</organism>
<protein>
    <submittedName>
        <fullName evidence="10">Acyltransferase</fullName>
    </submittedName>
</protein>
<evidence type="ECO:0000256" key="4">
    <source>
        <dbReference type="ARBA" id="ARBA00022692"/>
    </source>
</evidence>
<feature type="region of interest" description="Disordered" evidence="7">
    <location>
        <begin position="1"/>
        <end position="31"/>
    </location>
</feature>
<reference evidence="10 11" key="1">
    <citation type="submission" date="2020-04" db="EMBL/GenBank/DDBJ databases">
        <title>Luteolibacter sp. G-1-1-1 isolated from soil.</title>
        <authorList>
            <person name="Dahal R.H."/>
        </authorList>
    </citation>
    <scope>NUCLEOTIDE SEQUENCE [LARGE SCALE GENOMIC DNA]</scope>
    <source>
        <strain evidence="10 11">G-1-1-1</strain>
    </source>
</reference>
<keyword evidence="11" id="KW-1185">Reference proteome</keyword>
<dbReference type="GO" id="GO:0016413">
    <property type="term" value="F:O-acetyltransferase activity"/>
    <property type="evidence" value="ECO:0007669"/>
    <property type="project" value="TreeGrafter"/>
</dbReference>
<dbReference type="Proteomes" id="UP000501812">
    <property type="component" value="Chromosome"/>
</dbReference>
<feature type="transmembrane region" description="Helical" evidence="8">
    <location>
        <begin position="271"/>
        <end position="288"/>
    </location>
</feature>
<gene>
    <name evidence="10" type="ORF">HHL09_14645</name>
</gene>
<sequence>MAKPCRSAGKGYDREALQPASGKRRSAYNHGMEKMTTAEATKTAARIPSGVELQGPVKHERNRAIDVARMVAAILILLLHASESYATAGGDLVLGRPAWTFVGNLTMWGRVPFFFFLSGYFATLSLAKLQSEESLFLKKRLKVLIPPYLFWNTVSFMLMWVAVTMGFNLIGNQRTDPAAAVMRITGFGLHPAGASLWFIRDLILCSMLAPLLKRLGVWILIPCLALTFIPDTPQSLFEQGVPRISSLGYFGLGMFLAYLPSGLMTQLFPKAGRALLLCALVGLAYAVWDFPRPGLAGVSIGALAIFLAGRFISETFPKTGEWLGANANASFVIFAANSPYLAAVKQLYIKYHFVDSLLLYFAVLTTLFFFLCIGFYAFVKRFIPRALVLISGGR</sequence>
<evidence type="ECO:0000256" key="2">
    <source>
        <dbReference type="ARBA" id="ARBA00007400"/>
    </source>
</evidence>
<dbReference type="AlphaFoldDB" id="A0A858RLV4"/>
<keyword evidence="6 8" id="KW-0472">Membrane</keyword>
<evidence type="ECO:0000259" key="9">
    <source>
        <dbReference type="Pfam" id="PF01757"/>
    </source>
</evidence>
<dbReference type="RefSeq" id="WP_169455373.1">
    <property type="nucleotide sequence ID" value="NZ_CP051774.1"/>
</dbReference>
<dbReference type="Pfam" id="PF01757">
    <property type="entry name" value="Acyl_transf_3"/>
    <property type="match status" value="1"/>
</dbReference>
<dbReference type="PANTHER" id="PTHR40074:SF2">
    <property type="entry name" value="O-ACETYLTRANSFERASE WECH"/>
    <property type="match status" value="1"/>
</dbReference>
<comment type="subcellular location">
    <subcellularLocation>
        <location evidence="1">Cell membrane</location>
        <topology evidence="1">Multi-pass membrane protein</topology>
    </subcellularLocation>
</comment>
<evidence type="ECO:0000256" key="7">
    <source>
        <dbReference type="SAM" id="MobiDB-lite"/>
    </source>
</evidence>
<feature type="domain" description="Acyltransferase 3" evidence="9">
    <location>
        <begin position="63"/>
        <end position="376"/>
    </location>
</feature>
<dbReference type="KEGG" id="luo:HHL09_14645"/>
<feature type="transmembrane region" description="Helical" evidence="8">
    <location>
        <begin position="294"/>
        <end position="313"/>
    </location>
</feature>
<keyword evidence="3" id="KW-1003">Cell membrane</keyword>
<evidence type="ECO:0000256" key="5">
    <source>
        <dbReference type="ARBA" id="ARBA00022989"/>
    </source>
</evidence>